<name>A0AAN6ZBD4_9PEZI</name>
<evidence type="ECO:0000313" key="2">
    <source>
        <dbReference type="EMBL" id="KAK4132830.1"/>
    </source>
</evidence>
<proteinExistence type="predicted"/>
<reference evidence="2" key="1">
    <citation type="journal article" date="2023" name="Mol. Phylogenet. Evol.">
        <title>Genome-scale phylogeny and comparative genomics of the fungal order Sordariales.</title>
        <authorList>
            <person name="Hensen N."/>
            <person name="Bonometti L."/>
            <person name="Westerberg I."/>
            <person name="Brannstrom I.O."/>
            <person name="Guillou S."/>
            <person name="Cros-Aarteil S."/>
            <person name="Calhoun S."/>
            <person name="Haridas S."/>
            <person name="Kuo A."/>
            <person name="Mondo S."/>
            <person name="Pangilinan J."/>
            <person name="Riley R."/>
            <person name="LaButti K."/>
            <person name="Andreopoulos B."/>
            <person name="Lipzen A."/>
            <person name="Chen C."/>
            <person name="Yan M."/>
            <person name="Daum C."/>
            <person name="Ng V."/>
            <person name="Clum A."/>
            <person name="Steindorff A."/>
            <person name="Ohm R.A."/>
            <person name="Martin F."/>
            <person name="Silar P."/>
            <person name="Natvig D.O."/>
            <person name="Lalanne C."/>
            <person name="Gautier V."/>
            <person name="Ament-Velasquez S.L."/>
            <person name="Kruys A."/>
            <person name="Hutchinson M.I."/>
            <person name="Powell A.J."/>
            <person name="Barry K."/>
            <person name="Miller A.N."/>
            <person name="Grigoriev I.V."/>
            <person name="Debuchy R."/>
            <person name="Gladieux P."/>
            <person name="Hiltunen Thoren M."/>
            <person name="Johannesson H."/>
        </authorList>
    </citation>
    <scope>NUCLEOTIDE SEQUENCE</scope>
    <source>
        <strain evidence="2">CBS 123565</strain>
    </source>
</reference>
<organism evidence="2 3">
    <name type="scientific">Trichocladium antarcticum</name>
    <dbReference type="NCBI Taxonomy" id="1450529"/>
    <lineage>
        <taxon>Eukaryota</taxon>
        <taxon>Fungi</taxon>
        <taxon>Dikarya</taxon>
        <taxon>Ascomycota</taxon>
        <taxon>Pezizomycotina</taxon>
        <taxon>Sordariomycetes</taxon>
        <taxon>Sordariomycetidae</taxon>
        <taxon>Sordariales</taxon>
        <taxon>Chaetomiaceae</taxon>
        <taxon>Trichocladium</taxon>
    </lineage>
</organism>
<sequence>MVAVTDSVVGAQALPAMAYLSDASRAKLRWPPNDTGIRVNVSLYPTTADDAQHALSLPHALVLGLECSGSSPEGAPALSLSHLPIGHHRPHCRAAPRGASPGRHPEHLSDGFRAELRRAV</sequence>
<protein>
    <submittedName>
        <fullName evidence="2">Uncharacterized protein</fullName>
    </submittedName>
</protein>
<dbReference type="EMBL" id="MU853415">
    <property type="protein sequence ID" value="KAK4132830.1"/>
    <property type="molecule type" value="Genomic_DNA"/>
</dbReference>
<evidence type="ECO:0000313" key="3">
    <source>
        <dbReference type="Proteomes" id="UP001304895"/>
    </source>
</evidence>
<comment type="caution">
    <text evidence="2">The sequence shown here is derived from an EMBL/GenBank/DDBJ whole genome shotgun (WGS) entry which is preliminary data.</text>
</comment>
<accession>A0AAN6ZBD4</accession>
<keyword evidence="3" id="KW-1185">Reference proteome</keyword>
<feature type="region of interest" description="Disordered" evidence="1">
    <location>
        <begin position="89"/>
        <end position="111"/>
    </location>
</feature>
<dbReference type="Proteomes" id="UP001304895">
    <property type="component" value="Unassembled WGS sequence"/>
</dbReference>
<dbReference type="AlphaFoldDB" id="A0AAN6ZBD4"/>
<gene>
    <name evidence="2" type="ORF">BT67DRAFT_443527</name>
</gene>
<reference evidence="2" key="2">
    <citation type="submission" date="2023-05" db="EMBL/GenBank/DDBJ databases">
        <authorList>
            <consortium name="Lawrence Berkeley National Laboratory"/>
            <person name="Steindorff A."/>
            <person name="Hensen N."/>
            <person name="Bonometti L."/>
            <person name="Westerberg I."/>
            <person name="Brannstrom I.O."/>
            <person name="Guillou S."/>
            <person name="Cros-Aarteil S."/>
            <person name="Calhoun S."/>
            <person name="Haridas S."/>
            <person name="Kuo A."/>
            <person name="Mondo S."/>
            <person name="Pangilinan J."/>
            <person name="Riley R."/>
            <person name="Labutti K."/>
            <person name="Andreopoulos B."/>
            <person name="Lipzen A."/>
            <person name="Chen C."/>
            <person name="Yanf M."/>
            <person name="Daum C."/>
            <person name="Ng V."/>
            <person name="Clum A."/>
            <person name="Ohm R."/>
            <person name="Martin F."/>
            <person name="Silar P."/>
            <person name="Natvig D."/>
            <person name="Lalanne C."/>
            <person name="Gautier V."/>
            <person name="Ament-Velasquez S.L."/>
            <person name="Kruys A."/>
            <person name="Hutchinson M.I."/>
            <person name="Powell A.J."/>
            <person name="Barry K."/>
            <person name="Miller A.N."/>
            <person name="Grigoriev I.V."/>
            <person name="Debuchy R."/>
            <person name="Gladieux P."/>
            <person name="Thoren M.H."/>
            <person name="Johannesson H."/>
        </authorList>
    </citation>
    <scope>NUCLEOTIDE SEQUENCE</scope>
    <source>
        <strain evidence="2">CBS 123565</strain>
    </source>
</reference>
<evidence type="ECO:0000256" key="1">
    <source>
        <dbReference type="SAM" id="MobiDB-lite"/>
    </source>
</evidence>